<keyword evidence="11 13" id="KW-0511">Multifunctional enzyme</keyword>
<dbReference type="GO" id="GO:0070566">
    <property type="term" value="F:adenylyltransferase activity"/>
    <property type="evidence" value="ECO:0007669"/>
    <property type="project" value="EnsemblFungi"/>
</dbReference>
<dbReference type="GeneID" id="30145776"/>
<evidence type="ECO:0000256" key="8">
    <source>
        <dbReference type="ARBA" id="ARBA00022786"/>
    </source>
</evidence>
<dbReference type="InterPro" id="IPR000594">
    <property type="entry name" value="ThiF_NAD_FAD-bd"/>
</dbReference>
<dbReference type="PANTHER" id="PTHR10953:SF102">
    <property type="entry name" value="ADENYLYLTRANSFERASE AND SULFURTRANSFERASE MOCS3"/>
    <property type="match status" value="1"/>
</dbReference>
<keyword evidence="3 13" id="KW-0808">Transferase</keyword>
<dbReference type="Proteomes" id="UP000094336">
    <property type="component" value="Unassembled WGS sequence"/>
</dbReference>
<feature type="active site" description="Glycyl thioester intermediate; for adenylyltransferase activity" evidence="13">
    <location>
        <position position="231"/>
    </location>
</feature>
<dbReference type="InterPro" id="IPR045886">
    <property type="entry name" value="ThiF/MoeB/HesA"/>
</dbReference>
<evidence type="ECO:0000256" key="7">
    <source>
        <dbReference type="ARBA" id="ARBA00022741"/>
    </source>
</evidence>
<comment type="subcellular location">
    <subcellularLocation>
        <location evidence="1">Cytoplasm</location>
        <location evidence="1">Cytosol</location>
    </subcellularLocation>
</comment>
<feature type="binding site" evidence="13">
    <location>
        <begin position="172"/>
        <end position="173"/>
    </location>
    <ligand>
        <name>ATP</name>
        <dbReference type="ChEBI" id="CHEBI:30616"/>
    </ligand>
</feature>
<evidence type="ECO:0000256" key="11">
    <source>
        <dbReference type="ARBA" id="ARBA00023268"/>
    </source>
</evidence>
<dbReference type="GO" id="GO:0001403">
    <property type="term" value="P:invasive growth in response to glucose limitation"/>
    <property type="evidence" value="ECO:0007669"/>
    <property type="project" value="EnsemblFungi"/>
</dbReference>
<dbReference type="RefSeq" id="XP_018986911.1">
    <property type="nucleotide sequence ID" value="XM_019127923.1"/>
</dbReference>
<dbReference type="Pfam" id="PF00581">
    <property type="entry name" value="Rhodanese"/>
    <property type="match status" value="1"/>
</dbReference>
<dbReference type="GO" id="GO:0007114">
    <property type="term" value="P:cell budding"/>
    <property type="evidence" value="ECO:0007669"/>
    <property type="project" value="EnsemblFungi"/>
</dbReference>
<evidence type="ECO:0000256" key="1">
    <source>
        <dbReference type="ARBA" id="ARBA00004514"/>
    </source>
</evidence>
<dbReference type="GO" id="GO:0005524">
    <property type="term" value="F:ATP binding"/>
    <property type="evidence" value="ECO:0007669"/>
    <property type="project" value="UniProtKB-KW"/>
</dbReference>
<keyword evidence="4 13" id="KW-0819">tRNA processing</keyword>
<feature type="active site" description="Cysteine persulfide intermediate; for sulfurtransferase activity" evidence="13">
    <location>
        <position position="390"/>
    </location>
</feature>
<dbReference type="Pfam" id="PF00899">
    <property type="entry name" value="ThiF"/>
    <property type="match status" value="1"/>
</dbReference>
<dbReference type="GO" id="GO:0042802">
    <property type="term" value="F:identical protein binding"/>
    <property type="evidence" value="ECO:0007669"/>
    <property type="project" value="EnsemblFungi"/>
</dbReference>
<dbReference type="STRING" id="984486.A0A1E3QVA1"/>
<dbReference type="PANTHER" id="PTHR10953">
    <property type="entry name" value="UBIQUITIN-ACTIVATING ENZYME E1"/>
    <property type="match status" value="1"/>
</dbReference>
<keyword evidence="10 13" id="KW-0067">ATP-binding</keyword>
<evidence type="ECO:0000256" key="10">
    <source>
        <dbReference type="ARBA" id="ARBA00022840"/>
    </source>
</evidence>
<name>A0A1E3QVA1_9ASCO</name>
<feature type="binding site" evidence="13">
    <location>
        <position position="292"/>
    </location>
    <ligand>
        <name>Zn(2+)</name>
        <dbReference type="ChEBI" id="CHEBI:29105"/>
    </ligand>
</feature>
<organism evidence="16 17">
    <name type="scientific">Babjeviella inositovora NRRL Y-12698</name>
    <dbReference type="NCBI Taxonomy" id="984486"/>
    <lineage>
        <taxon>Eukaryota</taxon>
        <taxon>Fungi</taxon>
        <taxon>Dikarya</taxon>
        <taxon>Ascomycota</taxon>
        <taxon>Saccharomycotina</taxon>
        <taxon>Pichiomycetes</taxon>
        <taxon>Serinales incertae sedis</taxon>
        <taxon>Babjeviella</taxon>
    </lineage>
</organism>
<dbReference type="GO" id="GO:0042292">
    <property type="term" value="F:URM1 activating enzyme activity"/>
    <property type="evidence" value="ECO:0007669"/>
    <property type="project" value="EnsemblFungi"/>
</dbReference>
<evidence type="ECO:0000256" key="3">
    <source>
        <dbReference type="ARBA" id="ARBA00022679"/>
    </source>
</evidence>
<keyword evidence="6 13" id="KW-0479">Metal-binding</keyword>
<dbReference type="GO" id="GO:0032447">
    <property type="term" value="P:protein urmylation"/>
    <property type="evidence" value="ECO:0007669"/>
    <property type="project" value="EnsemblFungi"/>
</dbReference>
<dbReference type="EMBL" id="KV454427">
    <property type="protein sequence ID" value="ODQ81583.1"/>
    <property type="molecule type" value="Genomic_DNA"/>
</dbReference>
<evidence type="ECO:0000259" key="15">
    <source>
        <dbReference type="PROSITE" id="PS50206"/>
    </source>
</evidence>
<comment type="cofactor">
    <cofactor evidence="13">
        <name>Zn(2+)</name>
        <dbReference type="ChEBI" id="CHEBI:29105"/>
    </cofactor>
    <text evidence="13">Binds 1 zinc ion per subunit.</text>
</comment>
<evidence type="ECO:0000256" key="14">
    <source>
        <dbReference type="SAM" id="Coils"/>
    </source>
</evidence>
<reference evidence="17" key="1">
    <citation type="submission" date="2016-05" db="EMBL/GenBank/DDBJ databases">
        <title>Comparative genomics of biotechnologically important yeasts.</title>
        <authorList>
            <consortium name="DOE Joint Genome Institute"/>
            <person name="Riley R."/>
            <person name="Haridas S."/>
            <person name="Wolfe K.H."/>
            <person name="Lopes M.R."/>
            <person name="Hittinger C.T."/>
            <person name="Goker M."/>
            <person name="Salamov A."/>
            <person name="Wisecaver J."/>
            <person name="Long T.M."/>
            <person name="Aerts A.L."/>
            <person name="Barry K."/>
            <person name="Choi C."/>
            <person name="Clum A."/>
            <person name="Coughlan A.Y."/>
            <person name="Deshpande S."/>
            <person name="Douglass A.P."/>
            <person name="Hanson S.J."/>
            <person name="Klenk H.-P."/>
            <person name="Labutti K."/>
            <person name="Lapidus A."/>
            <person name="Lindquist E."/>
            <person name="Lipzen A."/>
            <person name="Meier-Kolthoff J.P."/>
            <person name="Ohm R.A."/>
            <person name="Otillar R.P."/>
            <person name="Pangilinan J."/>
            <person name="Peng Y."/>
            <person name="Rokas A."/>
            <person name="Rosa C.A."/>
            <person name="Scheuner C."/>
            <person name="Sibirny A.A."/>
            <person name="Slot J.C."/>
            <person name="Stielow J.B."/>
            <person name="Sun H."/>
            <person name="Kurtzman C.P."/>
            <person name="Blackwell M."/>
            <person name="Grigoriev I.V."/>
            <person name="Jeffries T.W."/>
        </authorList>
    </citation>
    <scope>NUCLEOTIDE SEQUENCE [LARGE SCALE GENOMIC DNA]</scope>
    <source>
        <strain evidence="17">NRRL Y-12698</strain>
    </source>
</reference>
<feature type="coiled-coil region" evidence="14">
    <location>
        <begin position="10"/>
        <end position="41"/>
    </location>
</feature>
<keyword evidence="14" id="KW-0175">Coiled coil</keyword>
<feature type="binding site" evidence="13">
    <location>
        <position position="83"/>
    </location>
    <ligand>
        <name>ATP</name>
        <dbReference type="ChEBI" id="CHEBI:30616"/>
    </ligand>
</feature>
<dbReference type="InterPro" id="IPR028885">
    <property type="entry name" value="MOCS3/Uba4"/>
</dbReference>
<evidence type="ECO:0000313" key="16">
    <source>
        <dbReference type="EMBL" id="ODQ81583.1"/>
    </source>
</evidence>
<dbReference type="SUPFAM" id="SSF69572">
    <property type="entry name" value="Activating enzymes of the ubiquitin-like proteins"/>
    <property type="match status" value="1"/>
</dbReference>
<dbReference type="GO" id="GO:0046872">
    <property type="term" value="F:metal ion binding"/>
    <property type="evidence" value="ECO:0007669"/>
    <property type="project" value="UniProtKB-KW"/>
</dbReference>
<dbReference type="GO" id="GO:0005829">
    <property type="term" value="C:cytosol"/>
    <property type="evidence" value="ECO:0007669"/>
    <property type="project" value="UniProtKB-SubCell"/>
</dbReference>
<evidence type="ECO:0000256" key="9">
    <source>
        <dbReference type="ARBA" id="ARBA00022833"/>
    </source>
</evidence>
<dbReference type="InterPro" id="IPR036873">
    <property type="entry name" value="Rhodanese-like_dom_sf"/>
</dbReference>
<comment type="similarity">
    <text evidence="13">In the N-terminal section; belongs to the HesA/MoeB/ThiF family. UBA4 subfamily.</text>
</comment>
<protein>
    <recommendedName>
        <fullName evidence="12">Needs CLA4 to survive protein 3</fullName>
    </recommendedName>
</protein>
<feature type="domain" description="Rhodanese" evidence="15">
    <location>
        <begin position="340"/>
        <end position="431"/>
    </location>
</feature>
<dbReference type="InterPro" id="IPR001763">
    <property type="entry name" value="Rhodanese-like_dom"/>
</dbReference>
<keyword evidence="7 13" id="KW-0547">Nucleotide-binding</keyword>
<sequence length="433" mass="48042">MVDTISMVDTVSYTEQIKALKRENEQLKQQLNARVAKDETQVDAFFTLEEYLRYGRQMTVRELGISGQRKLKTARVLVIGAGGLGCPALLYLAGAGVGKLGIVDNDVVDTSNLHRQVLHSTERVGQLKCESAKTYLQKLNPFVEIETYPVRLLNSNSFAIFRNYEVILDCTDTPITRYLISDTATLCGLPVVSGSGLRTEGQLSILNFNNTGPCYRCFYPRPPPPNAVTSCSDGGVLGPAIGLVGVMMALETLKLVSGAYTQDNFKPFLTVYAGYPTQSLRTFNMRGRKADCKACSLQASITEKMITSGEINYTEFCGRVNYNVLQPEERVSVEELAEALKSEVTLLDVRAPEQFEICSLPKATHISLDALEKMSVEELVQLKEPIYVVCRFGNDSQLATRLLKERAGLKRVWDVKGGVSRWADVVDLKFPKY</sequence>
<dbReference type="InterPro" id="IPR035985">
    <property type="entry name" value="Ubiquitin-activating_enz"/>
</dbReference>
<dbReference type="GO" id="GO:0004792">
    <property type="term" value="F:thiosulfate-cyanide sulfurtransferase activity"/>
    <property type="evidence" value="ECO:0007669"/>
    <property type="project" value="EnsemblFungi"/>
</dbReference>
<keyword evidence="9 13" id="KW-0862">Zinc</keyword>
<evidence type="ECO:0000256" key="5">
    <source>
        <dbReference type="ARBA" id="ARBA00022695"/>
    </source>
</evidence>
<dbReference type="UniPathway" id="UPA00988"/>
<accession>A0A1E3QVA1</accession>
<proteinExistence type="inferred from homology"/>
<evidence type="ECO:0000256" key="13">
    <source>
        <dbReference type="HAMAP-Rule" id="MF_03049"/>
    </source>
</evidence>
<dbReference type="HAMAP" id="MF_03049">
    <property type="entry name" value="MOCS3_Uba4"/>
    <property type="match status" value="1"/>
</dbReference>
<evidence type="ECO:0000256" key="4">
    <source>
        <dbReference type="ARBA" id="ARBA00022694"/>
    </source>
</evidence>
<dbReference type="FunFam" id="3.40.250.10:FF:000014">
    <property type="entry name" value="Adenylyltransferase and sulfurtransferase MOCS3"/>
    <property type="match status" value="1"/>
</dbReference>
<evidence type="ECO:0000256" key="12">
    <source>
        <dbReference type="ARBA" id="ARBA00075323"/>
    </source>
</evidence>
<evidence type="ECO:0000256" key="2">
    <source>
        <dbReference type="ARBA" id="ARBA00022490"/>
    </source>
</evidence>
<comment type="pathway">
    <text evidence="13">tRNA modification; 5-methoxycarbonylmethyl-2-thiouridine-tRNA biosynthesis.</text>
</comment>
<feature type="binding site" evidence="13">
    <location>
        <position position="128"/>
    </location>
    <ligand>
        <name>ATP</name>
        <dbReference type="ChEBI" id="CHEBI:30616"/>
    </ligand>
</feature>
<dbReference type="GO" id="GO:0034599">
    <property type="term" value="P:cellular response to oxidative stress"/>
    <property type="evidence" value="ECO:0007669"/>
    <property type="project" value="EnsemblFungi"/>
</dbReference>
<dbReference type="Gene3D" id="3.40.50.720">
    <property type="entry name" value="NAD(P)-binding Rossmann-like Domain"/>
    <property type="match status" value="1"/>
</dbReference>
<dbReference type="CDD" id="cd00757">
    <property type="entry name" value="ThiF_MoeB_HesA_family"/>
    <property type="match status" value="1"/>
</dbReference>
<evidence type="ECO:0000313" key="17">
    <source>
        <dbReference type="Proteomes" id="UP000094336"/>
    </source>
</evidence>
<feature type="binding site" evidence="13">
    <location>
        <position position="295"/>
    </location>
    <ligand>
        <name>Zn(2+)</name>
        <dbReference type="ChEBI" id="CHEBI:29105"/>
    </ligand>
</feature>
<feature type="binding site" evidence="13">
    <location>
        <begin position="111"/>
        <end position="115"/>
    </location>
    <ligand>
        <name>ATP</name>
        <dbReference type="ChEBI" id="CHEBI:30616"/>
    </ligand>
</feature>
<keyword evidence="2 13" id="KW-0963">Cytoplasm</keyword>
<dbReference type="AlphaFoldDB" id="A0A1E3QVA1"/>
<dbReference type="OrthoDB" id="10261062at2759"/>
<dbReference type="SMART" id="SM00450">
    <property type="entry name" value="RHOD"/>
    <property type="match status" value="1"/>
</dbReference>
<feature type="binding site" evidence="13">
    <location>
        <position position="104"/>
    </location>
    <ligand>
        <name>ATP</name>
        <dbReference type="ChEBI" id="CHEBI:30616"/>
    </ligand>
</feature>
<feature type="binding site" evidence="13">
    <location>
        <position position="217"/>
    </location>
    <ligand>
        <name>Zn(2+)</name>
        <dbReference type="ChEBI" id="CHEBI:29105"/>
    </ligand>
</feature>
<dbReference type="Gene3D" id="3.40.250.10">
    <property type="entry name" value="Rhodanese-like domain"/>
    <property type="match status" value="1"/>
</dbReference>
<feature type="binding site" evidence="13">
    <location>
        <position position="214"/>
    </location>
    <ligand>
        <name>Zn(2+)</name>
        <dbReference type="ChEBI" id="CHEBI:29105"/>
    </ligand>
</feature>
<dbReference type="GO" id="GO:2000220">
    <property type="term" value="P:regulation of pseudohyphal growth"/>
    <property type="evidence" value="ECO:0007669"/>
    <property type="project" value="EnsemblFungi"/>
</dbReference>
<keyword evidence="8" id="KW-0833">Ubl conjugation pathway</keyword>
<dbReference type="FunFam" id="3.40.50.720:FF:000033">
    <property type="entry name" value="Adenylyltransferase and sulfurtransferase MOCS3"/>
    <property type="match status" value="1"/>
</dbReference>
<gene>
    <name evidence="13" type="primary">UBA4</name>
    <name evidence="16" type="ORF">BABINDRAFT_159855</name>
</gene>
<dbReference type="GO" id="GO:0002143">
    <property type="term" value="P:tRNA wobble position uridine thiolation"/>
    <property type="evidence" value="ECO:0007669"/>
    <property type="project" value="EnsemblFungi"/>
</dbReference>
<evidence type="ECO:0000256" key="6">
    <source>
        <dbReference type="ARBA" id="ARBA00022723"/>
    </source>
</evidence>
<keyword evidence="5" id="KW-0548">Nucleotidyltransferase</keyword>
<keyword evidence="17" id="KW-1185">Reference proteome</keyword>
<dbReference type="PROSITE" id="PS50206">
    <property type="entry name" value="RHODANESE_3"/>
    <property type="match status" value="1"/>
</dbReference>